<keyword evidence="6" id="KW-1185">Reference proteome</keyword>
<dbReference type="NCBIfam" id="TIGR00277">
    <property type="entry name" value="HDIG"/>
    <property type="match status" value="1"/>
</dbReference>
<dbReference type="STRING" id="1405.B7492_23060"/>
<evidence type="ECO:0000313" key="4">
    <source>
        <dbReference type="EMBL" id="RFT67336.1"/>
    </source>
</evidence>
<dbReference type="AlphaFoldDB" id="A0A090Z265"/>
<feature type="transmembrane region" description="Helical" evidence="1">
    <location>
        <begin position="415"/>
        <end position="433"/>
    </location>
</feature>
<organism evidence="3 5">
    <name type="scientific">Bacillus clarus</name>
    <dbReference type="NCBI Taxonomy" id="2338372"/>
    <lineage>
        <taxon>Bacteria</taxon>
        <taxon>Bacillati</taxon>
        <taxon>Bacillota</taxon>
        <taxon>Bacilli</taxon>
        <taxon>Bacillales</taxon>
        <taxon>Bacillaceae</taxon>
        <taxon>Bacillus</taxon>
        <taxon>Bacillus cereus group</taxon>
    </lineage>
</organism>
<comment type="caution">
    <text evidence="3">The sequence shown here is derived from an EMBL/GenBank/DDBJ whole genome shotgun (WGS) entry which is preliminary data.</text>
</comment>
<dbReference type="InterPro" id="IPR006675">
    <property type="entry name" value="HDIG_dom"/>
</dbReference>
<dbReference type="SUPFAM" id="SSF109604">
    <property type="entry name" value="HD-domain/PDEase-like"/>
    <property type="match status" value="1"/>
</dbReference>
<evidence type="ECO:0000313" key="5">
    <source>
        <dbReference type="Proteomes" id="UP000029389"/>
    </source>
</evidence>
<name>A0A090Z265_9BACI</name>
<accession>A0A090Z265</accession>
<evidence type="ECO:0000313" key="6">
    <source>
        <dbReference type="Proteomes" id="UP000264294"/>
    </source>
</evidence>
<dbReference type="Pfam" id="PF01966">
    <property type="entry name" value="HD"/>
    <property type="match status" value="1"/>
</dbReference>
<feature type="domain" description="HD/PDEase" evidence="2">
    <location>
        <begin position="497"/>
        <end position="653"/>
    </location>
</feature>
<dbReference type="Gene3D" id="1.10.3210.10">
    <property type="entry name" value="Hypothetical protein af1432"/>
    <property type="match status" value="1"/>
</dbReference>
<dbReference type="InterPro" id="IPR011621">
    <property type="entry name" value="Metal-dep_PHydrolase_7TM_intra"/>
</dbReference>
<dbReference type="PANTHER" id="PTHR36442">
    <property type="entry name" value="CYCLIC-DI-AMP PHOSPHODIESTERASE PGPH"/>
    <property type="match status" value="1"/>
</dbReference>
<dbReference type="InterPro" id="IPR052722">
    <property type="entry name" value="PgpH_phosphodiesterase"/>
</dbReference>
<feature type="transmembrane region" description="Helical" evidence="1">
    <location>
        <begin position="309"/>
        <end position="328"/>
    </location>
</feature>
<reference evidence="4 6" key="2">
    <citation type="submission" date="2018-08" db="EMBL/GenBank/DDBJ databases">
        <title>Bacillus clarus sp. nov. strain PS00077A.</title>
        <authorList>
            <person name="Mendez Acevedo M."/>
            <person name="Carroll L."/>
            <person name="Mukherjee M."/>
            <person name="Wiedmann M."/>
            <person name="Kovac J."/>
        </authorList>
    </citation>
    <scope>NUCLEOTIDE SEQUENCE [LARGE SCALE GENOMIC DNA]</scope>
    <source>
        <strain evidence="4 6">PS00077A</strain>
    </source>
</reference>
<dbReference type="InterPro" id="IPR006674">
    <property type="entry name" value="HD_domain"/>
</dbReference>
<dbReference type="CDD" id="cd00077">
    <property type="entry name" value="HDc"/>
    <property type="match status" value="1"/>
</dbReference>
<dbReference type="Proteomes" id="UP000264294">
    <property type="component" value="Unassembled WGS sequence"/>
</dbReference>
<dbReference type="EMBL" id="JMQC01000008">
    <property type="protein sequence ID" value="KFN04453.1"/>
    <property type="molecule type" value="Genomic_DNA"/>
</dbReference>
<keyword evidence="1" id="KW-1133">Transmembrane helix</keyword>
<keyword evidence="1" id="KW-0472">Membrane</keyword>
<sequence length="714" mass="79825">MSRSQEISKWFRNIQHSKKLSWISYILLGAVLFFALMNNVKPEQLNVEMLSIAKQTIHSPIKIEDKVTTDKKKKEAAQKVEDKYTYRSEYKQNKVDIVNSVFDAINEVEADIKAVGPDEYKRISDAEKLDKLKKKLPTDLTKSLSDAILLKFINADSGQLSLAKDAAITAVNNIMSKHIKMDEEEEARERFVNEMSSVNISSDLKEAVNALGKYAITANYFYDSVATKDRKKIEEDSVAPVYILQGQILVKEGDTISREAYDQLKLVGLLEQGNAFQPYVGLAIIIGVLLFFMHKQFETFLKRKREDKPYVLAYITIVAITVVLMKIISLFQKLEYAGIAYVVPVAMGTILVKLMIGDRFVFLTSMIFSVCGSVMFNEGVTSTLNYSVGIYVLLSSLSVSVFLKEKKRRTMILQAGILVSILNVVVLAALLLLRNGNFSPLEIGTQLLMAAVSGVISSVLAMGILPYLESGLGIVSSMKLVELSSPNHPLLRKILLEAPGTYHHSVMVANLSEAACEAVGANGVLARVGAYYHDVGKTVQPQFFIENQMGIENPHDKLDPVTSKNIIIAHVTDGVKMLKEHHIPQEIIDIAGQHHGTTLLKYFYYKAIKEDKEKYTEEMFRYPGSKATSKESAIVGIADSVEAAVRSMNHPTREQINNLVQSIIKDRLQDGQFSECELTFKELKIVGKTLCETLNGIFHSRITYPEPPEEKENE</sequence>
<gene>
    <name evidence="4" type="ORF">D0U04_09515</name>
    <name evidence="3" type="ORF">DJ93_1329</name>
</gene>
<dbReference type="InterPro" id="IPR011624">
    <property type="entry name" value="Metal-dep_PHydrolase_7TM_extra"/>
</dbReference>
<dbReference type="Pfam" id="PF07698">
    <property type="entry name" value="7TM-7TMR_HD"/>
    <property type="match status" value="1"/>
</dbReference>
<feature type="transmembrane region" description="Helical" evidence="1">
    <location>
        <begin position="334"/>
        <end position="352"/>
    </location>
</feature>
<dbReference type="PANTHER" id="PTHR36442:SF1">
    <property type="entry name" value="CYCLIC-DI-AMP PHOSPHODIESTERASE PGPH"/>
    <property type="match status" value="1"/>
</dbReference>
<feature type="transmembrane region" description="Helical" evidence="1">
    <location>
        <begin position="20"/>
        <end position="37"/>
    </location>
</feature>
<feature type="transmembrane region" description="Helical" evidence="1">
    <location>
        <begin position="445"/>
        <end position="468"/>
    </location>
</feature>
<dbReference type="RefSeq" id="WP_042979934.1">
    <property type="nucleotide sequence ID" value="NZ_JMQC01000008.1"/>
</dbReference>
<feature type="transmembrane region" description="Helical" evidence="1">
    <location>
        <begin position="383"/>
        <end position="403"/>
    </location>
</feature>
<dbReference type="InterPro" id="IPR003607">
    <property type="entry name" value="HD/PDEase_dom"/>
</dbReference>
<dbReference type="PATRIC" id="fig|1405.8.peg.1517"/>
<protein>
    <submittedName>
        <fullName evidence="4">HDIG domain-containing protein</fullName>
    </submittedName>
</protein>
<dbReference type="Pfam" id="PF07697">
    <property type="entry name" value="7TMR-HDED"/>
    <property type="match status" value="1"/>
</dbReference>
<keyword evidence="1" id="KW-0812">Transmembrane</keyword>
<dbReference type="SMART" id="SM00471">
    <property type="entry name" value="HDc"/>
    <property type="match status" value="1"/>
</dbReference>
<dbReference type="EMBL" id="QVOD01000008">
    <property type="protein sequence ID" value="RFT67336.1"/>
    <property type="molecule type" value="Genomic_DNA"/>
</dbReference>
<proteinExistence type="predicted"/>
<reference evidence="3 5" key="1">
    <citation type="submission" date="2014-04" db="EMBL/GenBank/DDBJ databases">
        <authorList>
            <person name="Bishop-Lilly K.A."/>
            <person name="Broomall S.M."/>
            <person name="Chain P.S."/>
            <person name="Chertkov O."/>
            <person name="Coyne S.R."/>
            <person name="Daligault H.E."/>
            <person name="Davenport K.W."/>
            <person name="Erkkila T."/>
            <person name="Frey K.G."/>
            <person name="Gibbons H.S."/>
            <person name="Gu W."/>
            <person name="Jaissle J."/>
            <person name="Johnson S.L."/>
            <person name="Koroleva G.I."/>
            <person name="Ladner J.T."/>
            <person name="Lo C.-C."/>
            <person name="Minogue T.D."/>
            <person name="Munk C."/>
            <person name="Palacios G.F."/>
            <person name="Redden C.L."/>
            <person name="Rosenzweig C.N."/>
            <person name="Scholz M.B."/>
            <person name="Teshima H."/>
            <person name="Xu Y."/>
        </authorList>
    </citation>
    <scope>NUCLEOTIDE SEQUENCE [LARGE SCALE GENOMIC DNA]</scope>
    <source>
        <strain evidence="3 5">BHP</strain>
    </source>
</reference>
<evidence type="ECO:0000259" key="2">
    <source>
        <dbReference type="SMART" id="SM00471"/>
    </source>
</evidence>
<evidence type="ECO:0000313" key="3">
    <source>
        <dbReference type="EMBL" id="KFN04453.1"/>
    </source>
</evidence>
<feature type="transmembrane region" description="Helical" evidence="1">
    <location>
        <begin position="279"/>
        <end position="297"/>
    </location>
</feature>
<evidence type="ECO:0000256" key="1">
    <source>
        <dbReference type="SAM" id="Phobius"/>
    </source>
</evidence>
<dbReference type="Proteomes" id="UP000029389">
    <property type="component" value="Unassembled WGS sequence"/>
</dbReference>